<proteinExistence type="predicted"/>
<sequence>MDEVAEHGAPRRATGYRAANVVLRARDGREMDTAVATVAVEISALFAADGLLEADWIENF</sequence>
<comment type="caution">
    <text evidence="1">The sequence shown here is derived from an EMBL/GenBank/DDBJ whole genome shotgun (WGS) entry which is preliminary data.</text>
</comment>
<gene>
    <name evidence="1" type="ORF">SCWH03_31980</name>
</gene>
<dbReference type="AlphaFoldDB" id="A0A6A0AX07"/>
<reference evidence="1 2" key="1">
    <citation type="submission" date="2020-02" db="EMBL/GenBank/DDBJ databases">
        <title>Whole Genome Shotgun Sequence of Streptomyces sp. strain CWH03.</title>
        <authorList>
            <person name="Dohra H."/>
            <person name="Kodani S."/>
            <person name="Yamamura H."/>
        </authorList>
    </citation>
    <scope>NUCLEOTIDE SEQUENCE [LARGE SCALE GENOMIC DNA]</scope>
    <source>
        <strain evidence="1 2">CWH03</strain>
    </source>
</reference>
<organism evidence="1 2">
    <name type="scientific">Streptomyces pacificus</name>
    <dbReference type="NCBI Taxonomy" id="2705029"/>
    <lineage>
        <taxon>Bacteria</taxon>
        <taxon>Bacillati</taxon>
        <taxon>Actinomycetota</taxon>
        <taxon>Actinomycetes</taxon>
        <taxon>Kitasatosporales</taxon>
        <taxon>Streptomycetaceae</taxon>
        <taxon>Streptomyces</taxon>
    </lineage>
</organism>
<evidence type="ECO:0000313" key="2">
    <source>
        <dbReference type="Proteomes" id="UP000484988"/>
    </source>
</evidence>
<dbReference type="Proteomes" id="UP000484988">
    <property type="component" value="Unassembled WGS sequence"/>
</dbReference>
<dbReference type="EMBL" id="BLLG01000008">
    <property type="protein sequence ID" value="GFH36965.1"/>
    <property type="molecule type" value="Genomic_DNA"/>
</dbReference>
<name>A0A6A0AX07_9ACTN</name>
<accession>A0A6A0AX07</accession>
<protein>
    <submittedName>
        <fullName evidence="1">Uncharacterized protein</fullName>
    </submittedName>
</protein>
<evidence type="ECO:0000313" key="1">
    <source>
        <dbReference type="EMBL" id="GFH36965.1"/>
    </source>
</evidence>
<keyword evidence="2" id="KW-1185">Reference proteome</keyword>
<dbReference type="RefSeq" id="WP_254076793.1">
    <property type="nucleotide sequence ID" value="NZ_BLLG01000008.1"/>
</dbReference>